<name>A0AAV7M4N6_PLEWA</name>
<dbReference type="Pfam" id="PF00031">
    <property type="entry name" value="Cystatin"/>
    <property type="match status" value="1"/>
</dbReference>
<keyword evidence="1" id="KW-0472">Membrane</keyword>
<dbReference type="SUPFAM" id="SSF54403">
    <property type="entry name" value="Cystatin/monellin"/>
    <property type="match status" value="1"/>
</dbReference>
<sequence length="173" mass="19780">MALKTPGPSRRCHRPLVDWTQSGPVLKTQIAAPRRRNAPAASPPDWKMALAIEIRLMKMNTFFIILLLSALWCLIPTAEAWVDLNRITPLADNYLSFAVQNLNERARFVYKAVSVTHAHKTMASVTEYVDIQFDVKETSCTSQDIWKDDFELNKCEHKSNGVSDYAIYVRHCR</sequence>
<proteinExistence type="predicted"/>
<feature type="domain" description="Cystatin" evidence="2">
    <location>
        <begin position="88"/>
        <end position="148"/>
    </location>
</feature>
<protein>
    <recommendedName>
        <fullName evidence="2">Cystatin domain-containing protein</fullName>
    </recommendedName>
</protein>
<keyword evidence="1" id="KW-1133">Transmembrane helix</keyword>
<evidence type="ECO:0000313" key="4">
    <source>
        <dbReference type="Proteomes" id="UP001066276"/>
    </source>
</evidence>
<dbReference type="InterPro" id="IPR046350">
    <property type="entry name" value="Cystatin_sf"/>
</dbReference>
<dbReference type="GO" id="GO:0004869">
    <property type="term" value="F:cysteine-type endopeptidase inhibitor activity"/>
    <property type="evidence" value="ECO:0007669"/>
    <property type="project" value="InterPro"/>
</dbReference>
<dbReference type="Proteomes" id="UP001066276">
    <property type="component" value="Chromosome 10"/>
</dbReference>
<organism evidence="3 4">
    <name type="scientific">Pleurodeles waltl</name>
    <name type="common">Iberian ribbed newt</name>
    <dbReference type="NCBI Taxonomy" id="8319"/>
    <lineage>
        <taxon>Eukaryota</taxon>
        <taxon>Metazoa</taxon>
        <taxon>Chordata</taxon>
        <taxon>Craniata</taxon>
        <taxon>Vertebrata</taxon>
        <taxon>Euteleostomi</taxon>
        <taxon>Amphibia</taxon>
        <taxon>Batrachia</taxon>
        <taxon>Caudata</taxon>
        <taxon>Salamandroidea</taxon>
        <taxon>Salamandridae</taxon>
        <taxon>Pleurodelinae</taxon>
        <taxon>Pleurodeles</taxon>
    </lineage>
</organism>
<dbReference type="InterPro" id="IPR000010">
    <property type="entry name" value="Cystatin_dom"/>
</dbReference>
<accession>A0AAV7M4N6</accession>
<dbReference type="AlphaFoldDB" id="A0AAV7M4N6"/>
<evidence type="ECO:0000313" key="3">
    <source>
        <dbReference type="EMBL" id="KAJ1098775.1"/>
    </source>
</evidence>
<keyword evidence="4" id="KW-1185">Reference proteome</keyword>
<feature type="transmembrane region" description="Helical" evidence="1">
    <location>
        <begin position="62"/>
        <end position="82"/>
    </location>
</feature>
<dbReference type="EMBL" id="JANPWB010000014">
    <property type="protein sequence ID" value="KAJ1098775.1"/>
    <property type="molecule type" value="Genomic_DNA"/>
</dbReference>
<reference evidence="3" key="1">
    <citation type="journal article" date="2022" name="bioRxiv">
        <title>Sequencing and chromosome-scale assembly of the giantPleurodeles waltlgenome.</title>
        <authorList>
            <person name="Brown T."/>
            <person name="Elewa A."/>
            <person name="Iarovenko S."/>
            <person name="Subramanian E."/>
            <person name="Araus A.J."/>
            <person name="Petzold A."/>
            <person name="Susuki M."/>
            <person name="Suzuki K.-i.T."/>
            <person name="Hayashi T."/>
            <person name="Toyoda A."/>
            <person name="Oliveira C."/>
            <person name="Osipova E."/>
            <person name="Leigh N.D."/>
            <person name="Simon A."/>
            <person name="Yun M.H."/>
        </authorList>
    </citation>
    <scope>NUCLEOTIDE SEQUENCE</scope>
    <source>
        <strain evidence="3">20211129_DDA</strain>
        <tissue evidence="3">Liver</tissue>
    </source>
</reference>
<comment type="caution">
    <text evidence="3">The sequence shown here is derived from an EMBL/GenBank/DDBJ whole genome shotgun (WGS) entry which is preliminary data.</text>
</comment>
<keyword evidence="1" id="KW-0812">Transmembrane</keyword>
<gene>
    <name evidence="3" type="ORF">NDU88_003882</name>
</gene>
<dbReference type="Gene3D" id="3.10.450.10">
    <property type="match status" value="1"/>
</dbReference>
<evidence type="ECO:0000256" key="1">
    <source>
        <dbReference type="SAM" id="Phobius"/>
    </source>
</evidence>
<evidence type="ECO:0000259" key="2">
    <source>
        <dbReference type="Pfam" id="PF00031"/>
    </source>
</evidence>